<keyword evidence="4" id="KW-1185">Reference proteome</keyword>
<dbReference type="KEGG" id="gsl:Gasu_00880"/>
<dbReference type="InterPro" id="IPR051130">
    <property type="entry name" value="Mito_struct-func_regulator"/>
</dbReference>
<sequence>MLTPLKISSTHHTRLFCQLFHSSAISHNWRWFSSTSAGERTLNKRIFSKLDKSGYIRSIVRLTGIATVSSFALGFYLYRNETHESYATWTGGALRFLRSLSVGGMIFGDYVWSMKGFRLVSDNMVSDLHDTHQRCAKRLLELCRKNGGLYIKIGQHIAQLDYLLPDEYCHTLLPLVDACPTQPLSDVYITFIEDLGSTPDQLFSFFDSNPFASASLAQVHTAVTHSGQKVAVKLQHRGLKEAAKGDIATVAFLVDIAAFLFPDFDYQWLVTEIRENLPKELDFIHEARNAERCRTNFGNRLDVTTPDIFWNLSSSRILTMSFEEGCRLDDAESMKSVGLAPADVSRIVSEVFNEQIFLHGFVHCDPHIGNILVRPRADKPKSPLIVMLDHGLYRELSPDLRLSYAKMWRSIVLGDKQGIIESSKALGVGEYYELFAQLLTTRPWRDIVSSEVDLDRLKMPSTEEYRLRIQKYAVSAVTDISNLLGHLPRPLLLLLKTNDCLRSVDRALGAPLNTFIITARYCAKAIEQAELRAAAMGHVSERLLGHFRARRDRLTVEFRIFLFRFYIWLNILLHALKEFLPKGFFIQRQQVYS</sequence>
<dbReference type="InterPro" id="IPR004147">
    <property type="entry name" value="ABC1_dom"/>
</dbReference>
<dbReference type="SUPFAM" id="SSF56112">
    <property type="entry name" value="Protein kinase-like (PK-like)"/>
    <property type="match status" value="1"/>
</dbReference>
<reference evidence="4" key="1">
    <citation type="journal article" date="2013" name="Science">
        <title>Gene transfer from bacteria and archaea facilitated evolution of an extremophilic eukaryote.</title>
        <authorList>
            <person name="Schonknecht G."/>
            <person name="Chen W.H."/>
            <person name="Ternes C.M."/>
            <person name="Barbier G.G."/>
            <person name="Shrestha R.P."/>
            <person name="Stanke M."/>
            <person name="Brautigam A."/>
            <person name="Baker B.J."/>
            <person name="Banfield J.F."/>
            <person name="Garavito R.M."/>
            <person name="Carr K."/>
            <person name="Wilkerson C."/>
            <person name="Rensing S.A."/>
            <person name="Gagneul D."/>
            <person name="Dickenson N.E."/>
            <person name="Oesterhelt C."/>
            <person name="Lercher M.J."/>
            <person name="Weber A.P."/>
        </authorList>
    </citation>
    <scope>NUCLEOTIDE SEQUENCE [LARGE SCALE GENOMIC DNA]</scope>
    <source>
        <strain evidence="4">074W</strain>
    </source>
</reference>
<dbReference type="Gramene" id="EME32722">
    <property type="protein sequence ID" value="EME32722"/>
    <property type="gene ID" value="Gasu_00880"/>
</dbReference>
<evidence type="ECO:0000313" key="4">
    <source>
        <dbReference type="Proteomes" id="UP000030680"/>
    </source>
</evidence>
<dbReference type="PANTHER" id="PTHR43173">
    <property type="entry name" value="ABC1 FAMILY PROTEIN"/>
    <property type="match status" value="1"/>
</dbReference>
<keyword evidence="3" id="KW-0418">Kinase</keyword>
<dbReference type="RefSeq" id="XP_005709242.1">
    <property type="nucleotide sequence ID" value="XM_005709185.1"/>
</dbReference>
<evidence type="ECO:0000313" key="3">
    <source>
        <dbReference type="EMBL" id="EME32722.1"/>
    </source>
</evidence>
<dbReference type="OMA" id="RCNPEDI"/>
<proteinExistence type="inferred from homology"/>
<dbReference type="GO" id="GO:0055088">
    <property type="term" value="P:lipid homeostasis"/>
    <property type="evidence" value="ECO:0007669"/>
    <property type="project" value="TreeGrafter"/>
</dbReference>
<dbReference type="GO" id="GO:0005743">
    <property type="term" value="C:mitochondrial inner membrane"/>
    <property type="evidence" value="ECO:0007669"/>
    <property type="project" value="TreeGrafter"/>
</dbReference>
<dbReference type="PANTHER" id="PTHR43173:SF19">
    <property type="entry name" value="AARF DOMAIN-CONTAINING PROTEIN KINASE 1"/>
    <property type="match status" value="1"/>
</dbReference>
<accession>M2XR40</accession>
<comment type="similarity">
    <text evidence="1">Belongs to the protein kinase superfamily. ADCK protein kinase family.</text>
</comment>
<dbReference type="CDD" id="cd13969">
    <property type="entry name" value="ADCK1-like"/>
    <property type="match status" value="1"/>
</dbReference>
<dbReference type="GO" id="GO:0016301">
    <property type="term" value="F:kinase activity"/>
    <property type="evidence" value="ECO:0007669"/>
    <property type="project" value="UniProtKB-KW"/>
</dbReference>
<keyword evidence="3" id="KW-0808">Transferase</keyword>
<dbReference type="GeneID" id="17091278"/>
<dbReference type="InterPro" id="IPR045307">
    <property type="entry name" value="ADCK1_dom"/>
</dbReference>
<dbReference type="InterPro" id="IPR011009">
    <property type="entry name" value="Kinase-like_dom_sf"/>
</dbReference>
<organism evidence="3 4">
    <name type="scientific">Galdieria sulphuraria</name>
    <name type="common">Red alga</name>
    <dbReference type="NCBI Taxonomy" id="130081"/>
    <lineage>
        <taxon>Eukaryota</taxon>
        <taxon>Rhodophyta</taxon>
        <taxon>Bangiophyceae</taxon>
        <taxon>Galdieriales</taxon>
        <taxon>Galdieriaceae</taxon>
        <taxon>Galdieria</taxon>
    </lineage>
</organism>
<feature type="domain" description="ABC1 atypical kinase-like" evidence="2">
    <location>
        <begin position="175"/>
        <end position="422"/>
    </location>
</feature>
<dbReference type="EMBL" id="KB454484">
    <property type="protein sequence ID" value="EME32722.1"/>
    <property type="molecule type" value="Genomic_DNA"/>
</dbReference>
<evidence type="ECO:0000256" key="1">
    <source>
        <dbReference type="ARBA" id="ARBA00009670"/>
    </source>
</evidence>
<dbReference type="AlphaFoldDB" id="M2XR40"/>
<dbReference type="OrthoDB" id="427480at2759"/>
<dbReference type="eggNOG" id="KOG1235">
    <property type="taxonomic scope" value="Eukaryota"/>
</dbReference>
<name>M2XR40_GALSU</name>
<dbReference type="Pfam" id="PF03109">
    <property type="entry name" value="ABC1"/>
    <property type="match status" value="1"/>
</dbReference>
<dbReference type="GO" id="GO:0007005">
    <property type="term" value="P:mitochondrion organization"/>
    <property type="evidence" value="ECO:0007669"/>
    <property type="project" value="TreeGrafter"/>
</dbReference>
<gene>
    <name evidence="3" type="ORF">Gasu_00880</name>
</gene>
<dbReference type="Proteomes" id="UP000030680">
    <property type="component" value="Unassembled WGS sequence"/>
</dbReference>
<evidence type="ECO:0000259" key="2">
    <source>
        <dbReference type="Pfam" id="PF03109"/>
    </source>
</evidence>
<protein>
    <submittedName>
        <fullName evidence="3">AarF domain-containing kinase</fullName>
    </submittedName>
</protein>